<reference evidence="2 3" key="1">
    <citation type="journal article" date="2008" name="Nature">
        <title>The genome of the choanoflagellate Monosiga brevicollis and the origin of metazoans.</title>
        <authorList>
            <consortium name="JGI Sequencing"/>
            <person name="King N."/>
            <person name="Westbrook M.J."/>
            <person name="Young S.L."/>
            <person name="Kuo A."/>
            <person name="Abedin M."/>
            <person name="Chapman J."/>
            <person name="Fairclough S."/>
            <person name="Hellsten U."/>
            <person name="Isogai Y."/>
            <person name="Letunic I."/>
            <person name="Marr M."/>
            <person name="Pincus D."/>
            <person name="Putnam N."/>
            <person name="Rokas A."/>
            <person name="Wright K.J."/>
            <person name="Zuzow R."/>
            <person name="Dirks W."/>
            <person name="Good M."/>
            <person name="Goodstein D."/>
            <person name="Lemons D."/>
            <person name="Li W."/>
            <person name="Lyons J.B."/>
            <person name="Morris A."/>
            <person name="Nichols S."/>
            <person name="Richter D.J."/>
            <person name="Salamov A."/>
            <person name="Bork P."/>
            <person name="Lim W.A."/>
            <person name="Manning G."/>
            <person name="Miller W.T."/>
            <person name="McGinnis W."/>
            <person name="Shapiro H."/>
            <person name="Tjian R."/>
            <person name="Grigoriev I.V."/>
            <person name="Rokhsar D."/>
        </authorList>
    </citation>
    <scope>NUCLEOTIDE SEQUENCE [LARGE SCALE GENOMIC DNA]</scope>
    <source>
        <strain evidence="3">MX1 / ATCC 50154</strain>
    </source>
</reference>
<dbReference type="AlphaFoldDB" id="A9V6A1"/>
<dbReference type="EMBL" id="CH991562">
    <property type="protein sequence ID" value="EDQ86955.1"/>
    <property type="molecule type" value="Genomic_DNA"/>
</dbReference>
<dbReference type="InParanoid" id="A9V6A1"/>
<dbReference type="GO" id="GO:0005506">
    <property type="term" value="F:iron ion binding"/>
    <property type="evidence" value="ECO:0007669"/>
    <property type="project" value="InterPro"/>
</dbReference>
<gene>
    <name evidence="2" type="ORF">MONBRDRAFT_10466</name>
</gene>
<dbReference type="GO" id="GO:0020037">
    <property type="term" value="F:heme binding"/>
    <property type="evidence" value="ECO:0007669"/>
    <property type="project" value="InterPro"/>
</dbReference>
<dbReference type="KEGG" id="mbr:MONBRDRAFT_10466"/>
<dbReference type="PROSITE" id="PS00086">
    <property type="entry name" value="CYTOCHROME_P450"/>
    <property type="match status" value="1"/>
</dbReference>
<protein>
    <recommendedName>
        <fullName evidence="4">Cytochrome P450</fullName>
    </recommendedName>
</protein>
<dbReference type="InterPro" id="IPR017972">
    <property type="entry name" value="Cyt_P450_CS"/>
</dbReference>
<sequence>MWLFITVVLAFVGLAVWLRERARMRFPGGSRDILLHMTGWLQGLRTEVIQGDVARAHHVLVSKGSDKGRVIEENMMLPVWTDGCSIESCNGRVWRTVRHSYDHFVRQLPPIEDLETYCLQHTPSITADAGVLDSPGIARTVLAAFGQHLFADACTPQHLDVIEACSWDIRAHVAMRTNGHDDLKRACNRTIINLLEQSAFESPPDLPGWQHPLAFSAVMQPFFISPSVNFVDIVIALDNLCDLRAKSVHWRKQGYGRAKMDIVAHLVESIRIRHPFPMLERLHGDTQYFIALDSFFAPGHPQAAFNPTQWHAEGMYQDPLHSLIFGAGPRKCPGRTIAWASLPALLYRWLELEAAGHLTWRPADRHRFSGRDLDNAPTPMAESLHAAGRIVSCLANLAFETRRPEYTDAPPATPLATLRSRRPNE</sequence>
<name>A9V6A1_MONBE</name>
<dbReference type="GO" id="GO:0004497">
    <property type="term" value="F:monooxygenase activity"/>
    <property type="evidence" value="ECO:0007669"/>
    <property type="project" value="InterPro"/>
</dbReference>
<dbReference type="Proteomes" id="UP000001357">
    <property type="component" value="Unassembled WGS sequence"/>
</dbReference>
<feature type="region of interest" description="Disordered" evidence="1">
    <location>
        <begin position="405"/>
        <end position="425"/>
    </location>
</feature>
<evidence type="ECO:0000313" key="3">
    <source>
        <dbReference type="Proteomes" id="UP000001357"/>
    </source>
</evidence>
<dbReference type="SUPFAM" id="SSF48264">
    <property type="entry name" value="Cytochrome P450"/>
    <property type="match status" value="1"/>
</dbReference>
<keyword evidence="3" id="KW-1185">Reference proteome</keyword>
<accession>A9V6A1</accession>
<dbReference type="OMA" id="PMDIMTS"/>
<dbReference type="InterPro" id="IPR036396">
    <property type="entry name" value="Cyt_P450_sf"/>
</dbReference>
<dbReference type="GeneID" id="5893501"/>
<dbReference type="GO" id="GO:0016705">
    <property type="term" value="F:oxidoreductase activity, acting on paired donors, with incorporation or reduction of molecular oxygen"/>
    <property type="evidence" value="ECO:0007669"/>
    <property type="project" value="InterPro"/>
</dbReference>
<dbReference type="eggNOG" id="ENOG502S137">
    <property type="taxonomic scope" value="Eukaryota"/>
</dbReference>
<dbReference type="Gene3D" id="1.10.630.10">
    <property type="entry name" value="Cytochrome P450"/>
    <property type="match status" value="1"/>
</dbReference>
<evidence type="ECO:0008006" key="4">
    <source>
        <dbReference type="Google" id="ProtNLM"/>
    </source>
</evidence>
<evidence type="ECO:0000313" key="2">
    <source>
        <dbReference type="EMBL" id="EDQ86955.1"/>
    </source>
</evidence>
<evidence type="ECO:0000256" key="1">
    <source>
        <dbReference type="SAM" id="MobiDB-lite"/>
    </source>
</evidence>
<proteinExistence type="predicted"/>
<organism evidence="2 3">
    <name type="scientific">Monosiga brevicollis</name>
    <name type="common">Choanoflagellate</name>
    <dbReference type="NCBI Taxonomy" id="81824"/>
    <lineage>
        <taxon>Eukaryota</taxon>
        <taxon>Choanoflagellata</taxon>
        <taxon>Craspedida</taxon>
        <taxon>Salpingoecidae</taxon>
        <taxon>Monosiga</taxon>
    </lineage>
</organism>
<dbReference type="RefSeq" id="XP_001748194.1">
    <property type="nucleotide sequence ID" value="XM_001748142.1"/>
</dbReference>